<accession>A0A0C2S7M6</accession>
<gene>
    <name evidence="1" type="ORF">M378DRAFT_15257</name>
</gene>
<dbReference type="Proteomes" id="UP000054549">
    <property type="component" value="Unassembled WGS sequence"/>
</dbReference>
<dbReference type="AlphaFoldDB" id="A0A0C2S7M6"/>
<sequence length="103" mass="11694">MLPKQYIKGFAINREKMAAFHELEPGSPTVEMAIHLTIRYLNRDAFLFIGCGLKPDGGRQLVVVLDVDYEKDKLKERPLKPLDSSLNNVMPVLDGPDIWERVA</sequence>
<evidence type="ECO:0000313" key="1">
    <source>
        <dbReference type="EMBL" id="KIL58785.1"/>
    </source>
</evidence>
<organism evidence="1 2">
    <name type="scientific">Amanita muscaria (strain Koide BX008)</name>
    <dbReference type="NCBI Taxonomy" id="946122"/>
    <lineage>
        <taxon>Eukaryota</taxon>
        <taxon>Fungi</taxon>
        <taxon>Dikarya</taxon>
        <taxon>Basidiomycota</taxon>
        <taxon>Agaricomycotina</taxon>
        <taxon>Agaricomycetes</taxon>
        <taxon>Agaricomycetidae</taxon>
        <taxon>Agaricales</taxon>
        <taxon>Pluteineae</taxon>
        <taxon>Amanitaceae</taxon>
        <taxon>Amanita</taxon>
    </lineage>
</organism>
<reference evidence="1 2" key="1">
    <citation type="submission" date="2014-04" db="EMBL/GenBank/DDBJ databases">
        <title>Evolutionary Origins and Diversification of the Mycorrhizal Mutualists.</title>
        <authorList>
            <consortium name="DOE Joint Genome Institute"/>
            <consortium name="Mycorrhizal Genomics Consortium"/>
            <person name="Kohler A."/>
            <person name="Kuo A."/>
            <person name="Nagy L.G."/>
            <person name="Floudas D."/>
            <person name="Copeland A."/>
            <person name="Barry K.W."/>
            <person name="Cichocki N."/>
            <person name="Veneault-Fourrey C."/>
            <person name="LaButti K."/>
            <person name="Lindquist E.A."/>
            <person name="Lipzen A."/>
            <person name="Lundell T."/>
            <person name="Morin E."/>
            <person name="Murat C."/>
            <person name="Riley R."/>
            <person name="Ohm R."/>
            <person name="Sun H."/>
            <person name="Tunlid A."/>
            <person name="Henrissat B."/>
            <person name="Grigoriev I.V."/>
            <person name="Hibbett D.S."/>
            <person name="Martin F."/>
        </authorList>
    </citation>
    <scope>NUCLEOTIDE SEQUENCE [LARGE SCALE GENOMIC DNA]</scope>
    <source>
        <strain evidence="1 2">Koide BX008</strain>
    </source>
</reference>
<keyword evidence="2" id="KW-1185">Reference proteome</keyword>
<dbReference type="EMBL" id="KN818329">
    <property type="protein sequence ID" value="KIL58785.1"/>
    <property type="molecule type" value="Genomic_DNA"/>
</dbReference>
<proteinExistence type="predicted"/>
<dbReference type="HOGENOM" id="CLU_152113_0_0_1"/>
<dbReference type="OrthoDB" id="3060075at2759"/>
<evidence type="ECO:0000313" key="2">
    <source>
        <dbReference type="Proteomes" id="UP000054549"/>
    </source>
</evidence>
<protein>
    <submittedName>
        <fullName evidence="1">Uncharacterized protein</fullName>
    </submittedName>
</protein>
<dbReference type="InParanoid" id="A0A0C2S7M6"/>
<name>A0A0C2S7M6_AMAMK</name>